<dbReference type="PANTHER" id="PTHR43155:SF2">
    <property type="entry name" value="CYCLIC DI-GMP PHOSPHODIESTERASE PA4108"/>
    <property type="match status" value="1"/>
</dbReference>
<dbReference type="GO" id="GO:0016740">
    <property type="term" value="F:transferase activity"/>
    <property type="evidence" value="ECO:0007669"/>
    <property type="project" value="UniProtKB-KW"/>
</dbReference>
<dbReference type="InterPro" id="IPR037522">
    <property type="entry name" value="HD_GYP_dom"/>
</dbReference>
<dbReference type="Gene3D" id="3.40.50.2300">
    <property type="match status" value="1"/>
</dbReference>
<dbReference type="InterPro" id="IPR001789">
    <property type="entry name" value="Sig_transdc_resp-reg_receiver"/>
</dbReference>
<feature type="domain" description="HD-GYP" evidence="3">
    <location>
        <begin position="181"/>
        <end position="371"/>
    </location>
</feature>
<dbReference type="PROSITE" id="PS50110">
    <property type="entry name" value="RESPONSE_REGULATORY"/>
    <property type="match status" value="1"/>
</dbReference>
<proteinExistence type="predicted"/>
<dbReference type="RefSeq" id="WP_115934949.1">
    <property type="nucleotide sequence ID" value="NZ_QRDW01000001.1"/>
</dbReference>
<evidence type="ECO:0000259" key="2">
    <source>
        <dbReference type="PROSITE" id="PS50110"/>
    </source>
</evidence>
<evidence type="ECO:0000313" key="4">
    <source>
        <dbReference type="EMBL" id="RED53845.1"/>
    </source>
</evidence>
<protein>
    <submittedName>
        <fullName evidence="4">Putative nucleotidyltransferase with HDIG domain</fullName>
    </submittedName>
</protein>
<dbReference type="SUPFAM" id="SSF109604">
    <property type="entry name" value="HD-domain/PDEase-like"/>
    <property type="match status" value="1"/>
</dbReference>
<dbReference type="AlphaFoldDB" id="A0A3D9HWQ4"/>
<dbReference type="EMBL" id="QRDW01000001">
    <property type="protein sequence ID" value="RED53845.1"/>
    <property type="molecule type" value="Genomic_DNA"/>
</dbReference>
<accession>A0A3D9HWQ4</accession>
<dbReference type="SMART" id="SM00471">
    <property type="entry name" value="HDc"/>
    <property type="match status" value="1"/>
</dbReference>
<organism evidence="4 5">
    <name type="scientific">Aestuariispira insulae</name>
    <dbReference type="NCBI Taxonomy" id="1461337"/>
    <lineage>
        <taxon>Bacteria</taxon>
        <taxon>Pseudomonadati</taxon>
        <taxon>Pseudomonadota</taxon>
        <taxon>Alphaproteobacteria</taxon>
        <taxon>Rhodospirillales</taxon>
        <taxon>Kiloniellaceae</taxon>
        <taxon>Aestuariispira</taxon>
    </lineage>
</organism>
<name>A0A3D9HWQ4_9PROT</name>
<dbReference type="OrthoDB" id="9176789at2"/>
<evidence type="ECO:0000259" key="3">
    <source>
        <dbReference type="PROSITE" id="PS51832"/>
    </source>
</evidence>
<dbReference type="SUPFAM" id="SSF52172">
    <property type="entry name" value="CheY-like"/>
    <property type="match status" value="1"/>
</dbReference>
<keyword evidence="1" id="KW-0597">Phosphoprotein</keyword>
<feature type="domain" description="Response regulatory" evidence="2">
    <location>
        <begin position="14"/>
        <end position="129"/>
    </location>
</feature>
<sequence length="371" mass="42058">MLAEIECETLGRKPVLLAGGDRRQFDKVRPFLKHNYDIFVAEEGWEALDLAEKHRFFLIVVDSHVQGMGGYALARKLRGQLQKRRSGLIMIVREEVTKACAAVEEGLCDDYILAPYDTGSFLSKFWQLSDLITEMTWDQLPEQQRLFLKRTKDYFDGISRNVVREGCFEAKAVNDTKAEVINATLNDSIFGILDLLWNYHQHTYVHSIRSCALMAIMGAAMGFSKDEMSILAEGGLLHDLGKIQIPKNILDKPGALNPKEVELIREHPLWSARFIRDSKGLREEAARVAERHHERIDGSGYPYGLRGAEIDELSLVTGIADVFAAITESVPYRSGRSIGGALEIMREMRGKKLEAGLYDKFEEIMQDRFLM</sequence>
<gene>
    <name evidence="4" type="ORF">DFP90_101644</name>
</gene>
<dbReference type="Gene3D" id="1.10.3210.10">
    <property type="entry name" value="Hypothetical protein af1432"/>
    <property type="match status" value="1"/>
</dbReference>
<dbReference type="GO" id="GO:0000160">
    <property type="term" value="P:phosphorelay signal transduction system"/>
    <property type="evidence" value="ECO:0007669"/>
    <property type="project" value="InterPro"/>
</dbReference>
<dbReference type="CDD" id="cd00077">
    <property type="entry name" value="HDc"/>
    <property type="match status" value="1"/>
</dbReference>
<dbReference type="PANTHER" id="PTHR43155">
    <property type="entry name" value="CYCLIC DI-GMP PHOSPHODIESTERASE PA4108-RELATED"/>
    <property type="match status" value="1"/>
</dbReference>
<evidence type="ECO:0000256" key="1">
    <source>
        <dbReference type="PROSITE-ProRule" id="PRU00169"/>
    </source>
</evidence>
<dbReference type="GO" id="GO:0008081">
    <property type="term" value="F:phosphoric diester hydrolase activity"/>
    <property type="evidence" value="ECO:0007669"/>
    <property type="project" value="UniProtKB-ARBA"/>
</dbReference>
<comment type="caution">
    <text evidence="4">The sequence shown here is derived from an EMBL/GenBank/DDBJ whole genome shotgun (WGS) entry which is preliminary data.</text>
</comment>
<dbReference type="InterPro" id="IPR006675">
    <property type="entry name" value="HDIG_dom"/>
</dbReference>
<reference evidence="4 5" key="1">
    <citation type="submission" date="2018-07" db="EMBL/GenBank/DDBJ databases">
        <title>Genomic Encyclopedia of Type Strains, Phase III (KMG-III): the genomes of soil and plant-associated and newly described type strains.</title>
        <authorList>
            <person name="Whitman W."/>
        </authorList>
    </citation>
    <scope>NUCLEOTIDE SEQUENCE [LARGE SCALE GENOMIC DNA]</scope>
    <source>
        <strain evidence="4 5">CECT 8488</strain>
    </source>
</reference>
<dbReference type="PROSITE" id="PS51832">
    <property type="entry name" value="HD_GYP"/>
    <property type="match status" value="1"/>
</dbReference>
<dbReference type="InterPro" id="IPR011006">
    <property type="entry name" value="CheY-like_superfamily"/>
</dbReference>
<dbReference type="InterPro" id="IPR003607">
    <property type="entry name" value="HD/PDEase_dom"/>
</dbReference>
<dbReference type="NCBIfam" id="TIGR00277">
    <property type="entry name" value="HDIG"/>
    <property type="match status" value="1"/>
</dbReference>
<dbReference type="Pfam" id="PF13487">
    <property type="entry name" value="HD_5"/>
    <property type="match status" value="1"/>
</dbReference>
<dbReference type="Proteomes" id="UP000256845">
    <property type="component" value="Unassembled WGS sequence"/>
</dbReference>
<evidence type="ECO:0000313" key="5">
    <source>
        <dbReference type="Proteomes" id="UP000256845"/>
    </source>
</evidence>
<feature type="modified residue" description="4-aspartylphosphate" evidence="1">
    <location>
        <position position="62"/>
    </location>
</feature>
<keyword evidence="5" id="KW-1185">Reference proteome</keyword>
<keyword evidence="4" id="KW-0808">Transferase</keyword>